<sequence length="158" mass="17141">MFQATRRRMPLLSPADCSTADPYALRFGIVGAKGNAAGPFRLAIRLEVSRAHAASETFLLSLMPASSGRSIWTFRHSPSYWRIAPLDISVFRQCQALMTSLPTTGSAPDAEWLIAAPLPASPHEETPSSPTMALYLQLAPQAPFILLSKDACRPMDGL</sequence>
<evidence type="ECO:0000313" key="1">
    <source>
        <dbReference type="EMBL" id="MFK2918985.1"/>
    </source>
</evidence>
<organism evidence="1 2">
    <name type="scientific">Dyella koreensis</name>
    <dbReference type="NCBI Taxonomy" id="311235"/>
    <lineage>
        <taxon>Bacteria</taxon>
        <taxon>Pseudomonadati</taxon>
        <taxon>Pseudomonadota</taxon>
        <taxon>Gammaproteobacteria</taxon>
        <taxon>Lysobacterales</taxon>
        <taxon>Rhodanobacteraceae</taxon>
        <taxon>Dyella</taxon>
    </lineage>
</organism>
<evidence type="ECO:0000313" key="2">
    <source>
        <dbReference type="Proteomes" id="UP001620408"/>
    </source>
</evidence>
<protein>
    <submittedName>
        <fullName evidence="1">Uncharacterized protein</fullName>
    </submittedName>
</protein>
<name>A0ABW8K7X8_9GAMM</name>
<comment type="caution">
    <text evidence="1">The sequence shown here is derived from an EMBL/GenBank/DDBJ whole genome shotgun (WGS) entry which is preliminary data.</text>
</comment>
<dbReference type="Proteomes" id="UP001620408">
    <property type="component" value="Unassembled WGS sequence"/>
</dbReference>
<proteinExistence type="predicted"/>
<accession>A0ABW8K7X8</accession>
<keyword evidence="2" id="KW-1185">Reference proteome</keyword>
<gene>
    <name evidence="1" type="ORF">ISS97_17065</name>
</gene>
<reference evidence="1 2" key="1">
    <citation type="submission" date="2020-10" db="EMBL/GenBank/DDBJ databases">
        <title>Phylogeny of dyella-like bacteria.</title>
        <authorList>
            <person name="Fu J."/>
        </authorList>
    </citation>
    <scope>NUCLEOTIDE SEQUENCE [LARGE SCALE GENOMIC DNA]</scope>
    <source>
        <strain evidence="1 2">BB4</strain>
    </source>
</reference>
<dbReference type="RefSeq" id="WP_379983390.1">
    <property type="nucleotide sequence ID" value="NZ_JADIKD010000012.1"/>
</dbReference>
<dbReference type="EMBL" id="JADIKD010000012">
    <property type="protein sequence ID" value="MFK2918985.1"/>
    <property type="molecule type" value="Genomic_DNA"/>
</dbReference>